<dbReference type="AlphaFoldDB" id="A0A814U5B0"/>
<dbReference type="InterPro" id="IPR018626">
    <property type="entry name" value="LCHN/Anr2"/>
</dbReference>
<gene>
    <name evidence="2" type="ORF">XAT740_LOCUS21830</name>
</gene>
<evidence type="ECO:0000313" key="2">
    <source>
        <dbReference type="EMBL" id="CAF1167402.1"/>
    </source>
</evidence>
<comment type="caution">
    <text evidence="2">The sequence shown here is derived from an EMBL/GenBank/DDBJ whole genome shotgun (WGS) entry which is preliminary data.</text>
</comment>
<evidence type="ECO:0000313" key="3">
    <source>
        <dbReference type="Proteomes" id="UP000663828"/>
    </source>
</evidence>
<accession>A0A814U5B0</accession>
<dbReference type="EMBL" id="CAJNOR010001581">
    <property type="protein sequence ID" value="CAF1167402.1"/>
    <property type="molecule type" value="Genomic_DNA"/>
</dbReference>
<organism evidence="2 3">
    <name type="scientific">Adineta ricciae</name>
    <name type="common">Rotifer</name>
    <dbReference type="NCBI Taxonomy" id="249248"/>
    <lineage>
        <taxon>Eukaryota</taxon>
        <taxon>Metazoa</taxon>
        <taxon>Spiralia</taxon>
        <taxon>Gnathifera</taxon>
        <taxon>Rotifera</taxon>
        <taxon>Eurotatoria</taxon>
        <taxon>Bdelloidea</taxon>
        <taxon>Adinetida</taxon>
        <taxon>Adinetidae</taxon>
        <taxon>Adineta</taxon>
    </lineage>
</organism>
<dbReference type="Pfam" id="PF09804">
    <property type="entry name" value="DENND11"/>
    <property type="match status" value="1"/>
</dbReference>
<reference evidence="2" key="1">
    <citation type="submission" date="2021-02" db="EMBL/GenBank/DDBJ databases">
        <authorList>
            <person name="Nowell W R."/>
        </authorList>
    </citation>
    <scope>NUCLEOTIDE SEQUENCE</scope>
</reference>
<dbReference type="GO" id="GO:0005737">
    <property type="term" value="C:cytoplasm"/>
    <property type="evidence" value="ECO:0007669"/>
    <property type="project" value="TreeGrafter"/>
</dbReference>
<dbReference type="PANTHER" id="PTHR31017">
    <property type="entry name" value="LATE SECRETORY PATHWAY PROTEIN AVL9-RELATED"/>
    <property type="match status" value="1"/>
</dbReference>
<protein>
    <submittedName>
        <fullName evidence="2">Uncharacterized protein</fullName>
    </submittedName>
</protein>
<proteinExistence type="predicted"/>
<dbReference type="GO" id="GO:0005085">
    <property type="term" value="F:guanyl-nucleotide exchange factor activity"/>
    <property type="evidence" value="ECO:0007669"/>
    <property type="project" value="UniProtKB-KW"/>
</dbReference>
<dbReference type="Proteomes" id="UP000663828">
    <property type="component" value="Unassembled WGS sequence"/>
</dbReference>
<name>A0A814U5B0_ADIRI</name>
<keyword evidence="3" id="KW-1185">Reference proteome</keyword>
<evidence type="ECO:0000256" key="1">
    <source>
        <dbReference type="ARBA" id="ARBA00022658"/>
    </source>
</evidence>
<keyword evidence="1" id="KW-0344">Guanine-nucleotide releasing factor</keyword>
<dbReference type="PANTHER" id="PTHR31017:SF2">
    <property type="entry name" value="DENN DOMAIN-CONTAINING PROTEIN 11"/>
    <property type="match status" value="1"/>
</dbReference>
<dbReference type="InterPro" id="IPR051731">
    <property type="entry name" value="DENND11/AVL9_GEFs"/>
</dbReference>
<sequence>MASDNDDDVPLLADDDEQLITSEDREPTVEAVFIVTFDVKDGNTIEFQMPEKNQMALNDVEYKALPSGSHRVNQDFVYFRHGNKYGLACLARANISNEDNTSAVSTVVPSQRGMCIKSVGIITSSIIHIQSYLQFLQAEAEIYLHQSPVNYDRLRGLLSHHDQPISLSPLIYVRYDEDVLNNERFFETCQLLDEL</sequence>